<dbReference type="Gene3D" id="1.25.10.10">
    <property type="entry name" value="Leucine-rich Repeat Variant"/>
    <property type="match status" value="1"/>
</dbReference>
<keyword evidence="2" id="KW-1185">Reference proteome</keyword>
<gene>
    <name evidence="1" type="ORF">SAMN05661091_3926</name>
</gene>
<dbReference type="Proteomes" id="UP000192940">
    <property type="component" value="Chromosome I"/>
</dbReference>
<evidence type="ECO:0008006" key="3">
    <source>
        <dbReference type="Google" id="ProtNLM"/>
    </source>
</evidence>
<dbReference type="InterPro" id="IPR011989">
    <property type="entry name" value="ARM-like"/>
</dbReference>
<accession>A0A1X7HKB1</accession>
<dbReference type="EMBL" id="LT840184">
    <property type="protein sequence ID" value="SMF87794.1"/>
    <property type="molecule type" value="Genomic_DNA"/>
</dbReference>
<evidence type="ECO:0000313" key="1">
    <source>
        <dbReference type="EMBL" id="SMF87794.1"/>
    </source>
</evidence>
<dbReference type="AlphaFoldDB" id="A0A1X7HKB1"/>
<dbReference type="SUPFAM" id="SSF160631">
    <property type="entry name" value="SMI1/KNR4-like"/>
    <property type="match status" value="1"/>
</dbReference>
<organism evidence="1 2">
    <name type="scientific">Paenibacillus uliginis N3/975</name>
    <dbReference type="NCBI Taxonomy" id="1313296"/>
    <lineage>
        <taxon>Bacteria</taxon>
        <taxon>Bacillati</taxon>
        <taxon>Bacillota</taxon>
        <taxon>Bacilli</taxon>
        <taxon>Bacillales</taxon>
        <taxon>Paenibacillaceae</taxon>
        <taxon>Paenibacillus</taxon>
    </lineage>
</organism>
<evidence type="ECO:0000313" key="2">
    <source>
        <dbReference type="Proteomes" id="UP000192940"/>
    </source>
</evidence>
<name>A0A1X7HKB1_9BACL</name>
<dbReference type="SUPFAM" id="SSF48371">
    <property type="entry name" value="ARM repeat"/>
    <property type="match status" value="1"/>
</dbReference>
<proteinExistence type="predicted"/>
<dbReference type="InterPro" id="IPR016024">
    <property type="entry name" value="ARM-type_fold"/>
</dbReference>
<sequence>MYYKQLFTRLNIEVPNDFIEILELHKEKQNANEFSLRVMDSDEIVELIEFLSDIEVYQNIIPLWTDDNSNYVGVFYQGPLKYKICYIDHEETDISPSFRSVSSFIRSIEQDPDLDWRELKKEYPVETESCLQDLEDDQKSIDELNHLLNSNDLDDDLRCQLLFSIMALTPKMHLDSLVKYLDDEDMYVQERACEILGYHRYIPAKDKLIEVSESGMHNGKQAAKGALSRLRG</sequence>
<dbReference type="STRING" id="1313296.SAMN05661091_3926"/>
<reference evidence="2" key="1">
    <citation type="submission" date="2017-04" db="EMBL/GenBank/DDBJ databases">
        <authorList>
            <person name="Varghese N."/>
            <person name="Submissions S."/>
        </authorList>
    </citation>
    <scope>NUCLEOTIDE SEQUENCE [LARGE SCALE GENOMIC DNA]</scope>
    <source>
        <strain evidence="2">N3/975</strain>
    </source>
</reference>
<dbReference type="RefSeq" id="WP_208914725.1">
    <property type="nucleotide sequence ID" value="NZ_LT840184.1"/>
</dbReference>
<dbReference type="InterPro" id="IPR037883">
    <property type="entry name" value="Knr4/Smi1-like_sf"/>
</dbReference>
<protein>
    <recommendedName>
        <fullName evidence="3">HEAT repeat-containing protein</fullName>
    </recommendedName>
</protein>